<organism evidence="2 3">
    <name type="scientific">Ferrithrix thermotolerans DSM 19514</name>
    <dbReference type="NCBI Taxonomy" id="1121881"/>
    <lineage>
        <taxon>Bacteria</taxon>
        <taxon>Bacillati</taxon>
        <taxon>Actinomycetota</taxon>
        <taxon>Acidimicrobiia</taxon>
        <taxon>Acidimicrobiales</taxon>
        <taxon>Acidimicrobiaceae</taxon>
        <taxon>Ferrithrix</taxon>
    </lineage>
</organism>
<dbReference type="SUPFAM" id="SSF52540">
    <property type="entry name" value="P-loop containing nucleoside triphosphate hydrolases"/>
    <property type="match status" value="1"/>
</dbReference>
<dbReference type="InterPro" id="IPR027417">
    <property type="entry name" value="P-loop_NTPase"/>
</dbReference>
<dbReference type="CDD" id="cd02035">
    <property type="entry name" value="ArsA"/>
    <property type="match status" value="1"/>
</dbReference>
<proteinExistence type="predicted"/>
<dbReference type="GO" id="GO:0016887">
    <property type="term" value="F:ATP hydrolysis activity"/>
    <property type="evidence" value="ECO:0007669"/>
    <property type="project" value="InterPro"/>
</dbReference>
<feature type="domain" description="ArsA/GET3 Anion-transporting ATPase-like" evidence="1">
    <location>
        <begin position="18"/>
        <end position="295"/>
    </location>
</feature>
<dbReference type="STRING" id="1121881.SAMN02745225_00578"/>
<dbReference type="Proteomes" id="UP000184295">
    <property type="component" value="Unassembled WGS sequence"/>
</dbReference>
<evidence type="ECO:0000313" key="3">
    <source>
        <dbReference type="Proteomes" id="UP000184295"/>
    </source>
</evidence>
<dbReference type="Pfam" id="PF02374">
    <property type="entry name" value="ArsA_ATPase"/>
    <property type="match status" value="1"/>
</dbReference>
<reference evidence="3" key="1">
    <citation type="submission" date="2016-11" db="EMBL/GenBank/DDBJ databases">
        <authorList>
            <person name="Varghese N."/>
            <person name="Submissions S."/>
        </authorList>
    </citation>
    <scope>NUCLEOTIDE SEQUENCE [LARGE SCALE GENOMIC DNA]</scope>
    <source>
        <strain evidence="3">DSM 19514</strain>
    </source>
</reference>
<dbReference type="AlphaFoldDB" id="A0A1M4TE81"/>
<name>A0A1M4TE81_9ACTN</name>
<dbReference type="GO" id="GO:0005524">
    <property type="term" value="F:ATP binding"/>
    <property type="evidence" value="ECO:0007669"/>
    <property type="project" value="InterPro"/>
</dbReference>
<dbReference type="RefSeq" id="WP_072788564.1">
    <property type="nucleotide sequence ID" value="NZ_FQUL01000005.1"/>
</dbReference>
<dbReference type="PANTHER" id="PTHR10803:SF26">
    <property type="entry name" value="ANION TRANSPORTER ATPASE-RELATED"/>
    <property type="match status" value="1"/>
</dbReference>
<accession>A0A1M4TE81</accession>
<dbReference type="EMBL" id="FQUL01000005">
    <property type="protein sequence ID" value="SHE42751.1"/>
    <property type="molecule type" value="Genomic_DNA"/>
</dbReference>
<evidence type="ECO:0000259" key="1">
    <source>
        <dbReference type="Pfam" id="PF02374"/>
    </source>
</evidence>
<dbReference type="InterPro" id="IPR025723">
    <property type="entry name" value="ArsA/GET3_ATPase-like"/>
</dbReference>
<protein>
    <submittedName>
        <fullName evidence="2">Anion-transporting ATPase</fullName>
    </submittedName>
</protein>
<sequence length="368" mass="40515">MNDQREGTLLQVIETKKTVVTLGPGGVGKTTISAALAIGAARTGRKVVVVTVDPAKRLASALGLESLSNTPTNIELPPGSKGTLHALMLDVQETFENMVKTYSSSQEQIDEIFANKIYQNLTQSLSGTQEYMAMERLWELHQDESFDLVVVDTPPSVGALDLLEAPKRLVSFLDNRVFQLLIKPVPLYLRPLSIATRTLLKTISKVVGSEVVTDAVEFFRAFSGIEEGFKARALEIGEILASENTCFIGVTSPQSLALKETVELNRRLIEGRLSLSALIVNRLTPQFTQESNLQKDNDLSATLQGSNDALAVLEENFKALQRSRKDEVSRVEKRLVDLFQVPFIFIDNQQEEVSTAAALDRLGRKILS</sequence>
<gene>
    <name evidence="2" type="ORF">SAMN02745225_00578</name>
</gene>
<keyword evidence="3" id="KW-1185">Reference proteome</keyword>
<dbReference type="PANTHER" id="PTHR10803">
    <property type="entry name" value="ARSENICAL PUMP-DRIVING ATPASE ARSENITE-TRANSLOCATING ATPASE"/>
    <property type="match status" value="1"/>
</dbReference>
<dbReference type="Gene3D" id="3.40.50.300">
    <property type="entry name" value="P-loop containing nucleotide triphosphate hydrolases"/>
    <property type="match status" value="1"/>
</dbReference>
<evidence type="ECO:0000313" key="2">
    <source>
        <dbReference type="EMBL" id="SHE42751.1"/>
    </source>
</evidence>
<dbReference type="InterPro" id="IPR016300">
    <property type="entry name" value="ATPase_ArsA/GET3"/>
</dbReference>